<dbReference type="InterPro" id="IPR002933">
    <property type="entry name" value="Peptidase_M20"/>
</dbReference>
<feature type="binding site" evidence="3">
    <location>
        <position position="127"/>
    </location>
    <ligand>
        <name>Zn(2+)</name>
        <dbReference type="ChEBI" id="CHEBI:29105"/>
        <label>2</label>
    </ligand>
</feature>
<keyword evidence="2 6" id="KW-0378">Hydrolase</keyword>
<sequence length="413" mass="45308">MRVSKERIERDLKKLNQFNANIKEPGTTRLPFTPEEDKCRKQLIKDFEDAGLEVYQDSIGNIFGRREGTDSNASPVMIGSHIDTVINGGMFDGNAGVIAGLEVVRTLNEYNITTEKPIEVAIFIIEESTAYGKSCVGSRAVSGTLEYEELSKLVDKNGVSLEKAFKDRGIRKEEVLNAKKSSDDIDCYLELHIEQADNLIKAQKPVGIITAIAAATRFKVKLTGKAAHSGAAPMGERQDALCAASEIILGIENIAYNEAGEHTVGTVGSIEVLPGAVNVVPGEAELMIDLRDIEKDTKDKATEQIKQLIEKVCKNREIEVDYEITACDDPVPTSNHVFETMKDASDELNMSTKIMHSAAAHDAAYIAKITDMGMIFIRSYGGSHNPEEWAEFLDIAKGTELLLETTIRLANKL</sequence>
<feature type="binding site" evidence="4">
    <location>
        <position position="217"/>
    </location>
    <ligand>
        <name>allantoate</name>
        <dbReference type="ChEBI" id="CHEBI:17536"/>
    </ligand>
</feature>
<feature type="binding site" evidence="3">
    <location>
        <position position="81"/>
    </location>
    <ligand>
        <name>Zn(2+)</name>
        <dbReference type="ChEBI" id="CHEBI:29105"/>
        <label>1</label>
    </ligand>
</feature>
<dbReference type="Proteomes" id="UP000214588">
    <property type="component" value="Unassembled WGS sequence"/>
</dbReference>
<dbReference type="GO" id="GO:0016813">
    <property type="term" value="F:hydrolase activity, acting on carbon-nitrogen (but not peptide) bonds, in linear amidines"/>
    <property type="evidence" value="ECO:0007669"/>
    <property type="project" value="InterPro"/>
</dbReference>
<dbReference type="EMBL" id="NIQC01000005">
    <property type="protein sequence ID" value="OWZ84321.1"/>
    <property type="molecule type" value="Genomic_DNA"/>
</dbReference>
<organism evidence="6 7">
    <name type="scientific">Natranaerobius trueperi</name>
    <dbReference type="NCBI Taxonomy" id="759412"/>
    <lineage>
        <taxon>Bacteria</taxon>
        <taxon>Bacillati</taxon>
        <taxon>Bacillota</taxon>
        <taxon>Clostridia</taxon>
        <taxon>Natranaerobiales</taxon>
        <taxon>Natranaerobiaceae</taxon>
        <taxon>Natranaerobius</taxon>
    </lineage>
</organism>
<evidence type="ECO:0000256" key="3">
    <source>
        <dbReference type="PIRSR" id="PIRSR001235-1"/>
    </source>
</evidence>
<evidence type="ECO:0000313" key="6">
    <source>
        <dbReference type="EMBL" id="OWZ84321.1"/>
    </source>
</evidence>
<dbReference type="PANTHER" id="PTHR32494:SF5">
    <property type="entry name" value="ALLANTOATE AMIDOHYDROLASE"/>
    <property type="match status" value="1"/>
</dbReference>
<keyword evidence="3" id="KW-0862">Zinc</keyword>
<evidence type="ECO:0000313" key="7">
    <source>
        <dbReference type="Proteomes" id="UP000214588"/>
    </source>
</evidence>
<feature type="binding site" evidence="3">
    <location>
        <position position="92"/>
    </location>
    <ligand>
        <name>Zn(2+)</name>
        <dbReference type="ChEBI" id="CHEBI:29105"/>
        <label>2</label>
    </ligand>
</feature>
<keyword evidence="3" id="KW-0479">Metal-binding</keyword>
<comment type="caution">
    <text evidence="6">The sequence shown here is derived from an EMBL/GenBank/DDBJ whole genome shotgun (WGS) entry which is preliminary data.</text>
</comment>
<dbReference type="CDD" id="cd03884">
    <property type="entry name" value="M20_bAS"/>
    <property type="match status" value="1"/>
</dbReference>
<name>A0A226BZH3_9FIRM</name>
<reference evidence="6 7" key="1">
    <citation type="submission" date="2017-06" db="EMBL/GenBank/DDBJ databases">
        <title>Draft Genome Sequence of Natranaerobius trueperi halophilic, alkalithermophilic bacteria from soda lakes.</title>
        <authorList>
            <person name="Zhao B."/>
        </authorList>
    </citation>
    <scope>NUCLEOTIDE SEQUENCE [LARGE SCALE GENOMIC DNA]</scope>
    <source>
        <strain evidence="6 7">DSM 18760</strain>
    </source>
</reference>
<feature type="binding site" evidence="3">
    <location>
        <position position="384"/>
    </location>
    <ligand>
        <name>Zn(2+)</name>
        <dbReference type="ChEBI" id="CHEBI:29105"/>
        <label>2</label>
    </ligand>
</feature>
<proteinExistence type="inferred from homology"/>
<dbReference type="AlphaFoldDB" id="A0A226BZH3"/>
<dbReference type="PANTHER" id="PTHR32494">
    <property type="entry name" value="ALLANTOATE DEIMINASE-RELATED"/>
    <property type="match status" value="1"/>
</dbReference>
<dbReference type="InterPro" id="IPR036264">
    <property type="entry name" value="Bact_exopeptidase_dim_dom"/>
</dbReference>
<evidence type="ECO:0000259" key="5">
    <source>
        <dbReference type="Pfam" id="PF07687"/>
    </source>
</evidence>
<dbReference type="InterPro" id="IPR011650">
    <property type="entry name" value="Peptidase_M20_dimer"/>
</dbReference>
<dbReference type="Gene3D" id="3.40.630.10">
    <property type="entry name" value="Zn peptidases"/>
    <property type="match status" value="1"/>
</dbReference>
<protein>
    <submittedName>
        <fullName evidence="6">Zn-dependent hydrolase</fullName>
    </submittedName>
</protein>
<dbReference type="Pfam" id="PF07687">
    <property type="entry name" value="M20_dimer"/>
    <property type="match status" value="1"/>
</dbReference>
<dbReference type="GO" id="GO:0046872">
    <property type="term" value="F:metal ion binding"/>
    <property type="evidence" value="ECO:0007669"/>
    <property type="project" value="UniProtKB-KW"/>
</dbReference>
<keyword evidence="7" id="KW-1185">Reference proteome</keyword>
<feature type="binding site" evidence="4">
    <location>
        <position position="291"/>
    </location>
    <ligand>
        <name>allantoate</name>
        <dbReference type="ChEBI" id="CHEBI:17536"/>
    </ligand>
</feature>
<feature type="binding site" evidence="3">
    <location>
        <position position="92"/>
    </location>
    <ligand>
        <name>Zn(2+)</name>
        <dbReference type="ChEBI" id="CHEBI:29105"/>
        <label>1</label>
    </ligand>
</feature>
<dbReference type="SUPFAM" id="SSF53187">
    <property type="entry name" value="Zn-dependent exopeptidases"/>
    <property type="match status" value="1"/>
</dbReference>
<dbReference type="OrthoDB" id="9808195at2"/>
<dbReference type="Pfam" id="PF01546">
    <property type="entry name" value="Peptidase_M20"/>
    <property type="match status" value="1"/>
</dbReference>
<evidence type="ECO:0000256" key="2">
    <source>
        <dbReference type="ARBA" id="ARBA00022801"/>
    </source>
</evidence>
<feature type="binding site" evidence="4">
    <location>
        <position position="278"/>
    </location>
    <ligand>
        <name>allantoate</name>
        <dbReference type="ChEBI" id="CHEBI:17536"/>
    </ligand>
</feature>
<dbReference type="Gene3D" id="3.30.70.360">
    <property type="match status" value="1"/>
</dbReference>
<dbReference type="PIRSF" id="PIRSF001235">
    <property type="entry name" value="Amidase_carbamoylase"/>
    <property type="match status" value="1"/>
</dbReference>
<feature type="domain" description="Peptidase M20 dimerisation" evidence="5">
    <location>
        <begin position="216"/>
        <end position="315"/>
    </location>
</feature>
<dbReference type="InterPro" id="IPR010158">
    <property type="entry name" value="Amidase_Cbmase"/>
</dbReference>
<comment type="cofactor">
    <cofactor evidence="3">
        <name>Zn(2+)</name>
        <dbReference type="ChEBI" id="CHEBI:29105"/>
    </cofactor>
    <text evidence="3">Binds 2 Zn(2+) ions per subunit.</text>
</comment>
<dbReference type="NCBIfam" id="NF006771">
    <property type="entry name" value="PRK09290.1-5"/>
    <property type="match status" value="1"/>
</dbReference>
<comment type="similarity">
    <text evidence="1">Belongs to the peptidase M20 family.</text>
</comment>
<dbReference type="NCBIfam" id="TIGR01879">
    <property type="entry name" value="hydantase"/>
    <property type="match status" value="1"/>
</dbReference>
<accession>A0A226BZH3</accession>
<evidence type="ECO:0000256" key="4">
    <source>
        <dbReference type="PIRSR" id="PIRSR001235-2"/>
    </source>
</evidence>
<gene>
    <name evidence="6" type="ORF">CDO51_03395</name>
</gene>
<feature type="binding site" evidence="3">
    <location>
        <position position="192"/>
    </location>
    <ligand>
        <name>Zn(2+)</name>
        <dbReference type="ChEBI" id="CHEBI:29105"/>
        <label>1</label>
    </ligand>
</feature>
<dbReference type="SUPFAM" id="SSF55031">
    <property type="entry name" value="Bacterial exopeptidase dimerisation domain"/>
    <property type="match status" value="1"/>
</dbReference>
<dbReference type="RefSeq" id="WP_089022895.1">
    <property type="nucleotide sequence ID" value="NZ_NIQC01000005.1"/>
</dbReference>
<evidence type="ECO:0000256" key="1">
    <source>
        <dbReference type="ARBA" id="ARBA00006153"/>
    </source>
</evidence>